<name>A0A2H3DWH9_ARMGA</name>
<evidence type="ECO:0000313" key="3">
    <source>
        <dbReference type="EMBL" id="PBK91826.1"/>
    </source>
</evidence>
<feature type="transmembrane region" description="Helical" evidence="2">
    <location>
        <begin position="21"/>
        <end position="38"/>
    </location>
</feature>
<organism evidence="3 4">
    <name type="scientific">Armillaria gallica</name>
    <name type="common">Bulbous honey fungus</name>
    <name type="synonym">Armillaria bulbosa</name>
    <dbReference type="NCBI Taxonomy" id="47427"/>
    <lineage>
        <taxon>Eukaryota</taxon>
        <taxon>Fungi</taxon>
        <taxon>Dikarya</taxon>
        <taxon>Basidiomycota</taxon>
        <taxon>Agaricomycotina</taxon>
        <taxon>Agaricomycetes</taxon>
        <taxon>Agaricomycetidae</taxon>
        <taxon>Agaricales</taxon>
        <taxon>Marasmiineae</taxon>
        <taxon>Physalacriaceae</taxon>
        <taxon>Armillaria</taxon>
    </lineage>
</organism>
<keyword evidence="2" id="KW-1133">Transmembrane helix</keyword>
<keyword evidence="2" id="KW-0812">Transmembrane</keyword>
<evidence type="ECO:0000256" key="2">
    <source>
        <dbReference type="SAM" id="Phobius"/>
    </source>
</evidence>
<accession>A0A2H3DWH9</accession>
<sequence length="129" mass="14730">MLVSTAASRMKQDTKARGARGGVLSSLSAFPLPIYFFLNTPSVTIKTSDEHRSDSAGALVRTAFLRCQLLYRRDRHDLRRRSPHTTHERPCSPRWWTPLRRSRSSGDVDHLEFYTKHTNPLPASDCGYK</sequence>
<dbReference type="EMBL" id="KZ293660">
    <property type="protein sequence ID" value="PBK91826.1"/>
    <property type="molecule type" value="Genomic_DNA"/>
</dbReference>
<dbReference type="InParanoid" id="A0A2H3DWH9"/>
<evidence type="ECO:0000256" key="1">
    <source>
        <dbReference type="SAM" id="MobiDB-lite"/>
    </source>
</evidence>
<protein>
    <submittedName>
        <fullName evidence="3">Uncharacterized protein</fullName>
    </submittedName>
</protein>
<dbReference type="Proteomes" id="UP000217790">
    <property type="component" value="Unassembled WGS sequence"/>
</dbReference>
<gene>
    <name evidence="3" type="ORF">ARMGADRAFT_188572</name>
</gene>
<feature type="region of interest" description="Disordered" evidence="1">
    <location>
        <begin position="78"/>
        <end position="107"/>
    </location>
</feature>
<keyword evidence="4" id="KW-1185">Reference proteome</keyword>
<proteinExistence type="predicted"/>
<keyword evidence="2" id="KW-0472">Membrane</keyword>
<reference evidence="4" key="1">
    <citation type="journal article" date="2017" name="Nat. Ecol. Evol.">
        <title>Genome expansion and lineage-specific genetic innovations in the forest pathogenic fungi Armillaria.</title>
        <authorList>
            <person name="Sipos G."/>
            <person name="Prasanna A.N."/>
            <person name="Walter M.C."/>
            <person name="O'Connor E."/>
            <person name="Balint B."/>
            <person name="Krizsan K."/>
            <person name="Kiss B."/>
            <person name="Hess J."/>
            <person name="Varga T."/>
            <person name="Slot J."/>
            <person name="Riley R."/>
            <person name="Boka B."/>
            <person name="Rigling D."/>
            <person name="Barry K."/>
            <person name="Lee J."/>
            <person name="Mihaltcheva S."/>
            <person name="LaButti K."/>
            <person name="Lipzen A."/>
            <person name="Waldron R."/>
            <person name="Moloney N.M."/>
            <person name="Sperisen C."/>
            <person name="Kredics L."/>
            <person name="Vagvoelgyi C."/>
            <person name="Patrignani A."/>
            <person name="Fitzpatrick D."/>
            <person name="Nagy I."/>
            <person name="Doyle S."/>
            <person name="Anderson J.B."/>
            <person name="Grigoriev I.V."/>
            <person name="Gueldener U."/>
            <person name="Muensterkoetter M."/>
            <person name="Nagy L.G."/>
        </authorList>
    </citation>
    <scope>NUCLEOTIDE SEQUENCE [LARGE SCALE GENOMIC DNA]</scope>
    <source>
        <strain evidence="4">Ar21-2</strain>
    </source>
</reference>
<dbReference type="AlphaFoldDB" id="A0A2H3DWH9"/>
<evidence type="ECO:0000313" key="4">
    <source>
        <dbReference type="Proteomes" id="UP000217790"/>
    </source>
</evidence>